<feature type="short sequence motif" description="Q motif" evidence="8">
    <location>
        <begin position="18"/>
        <end position="46"/>
    </location>
</feature>
<dbReference type="InterPro" id="IPR050079">
    <property type="entry name" value="DEAD_box_RNA_helicase"/>
</dbReference>
<evidence type="ECO:0000256" key="4">
    <source>
        <dbReference type="ARBA" id="ARBA00022806"/>
    </source>
</evidence>
<evidence type="ECO:0000313" key="15">
    <source>
        <dbReference type="Proteomes" id="UP000696485"/>
    </source>
</evidence>
<feature type="compositionally biased region" description="Basic and acidic residues" evidence="10">
    <location>
        <begin position="499"/>
        <end position="508"/>
    </location>
</feature>
<proteinExistence type="inferred from homology"/>
<feature type="compositionally biased region" description="Polar residues" evidence="10">
    <location>
        <begin position="466"/>
        <end position="477"/>
    </location>
</feature>
<evidence type="ECO:0000259" key="12">
    <source>
        <dbReference type="PROSITE" id="PS51194"/>
    </source>
</evidence>
<dbReference type="InterPro" id="IPR014014">
    <property type="entry name" value="RNA_helicase_DEAD_Q_motif"/>
</dbReference>
<reference evidence="14" key="1">
    <citation type="journal article" date="2020" name="Fungal Divers.">
        <title>Resolving the Mortierellaceae phylogeny through synthesis of multi-gene phylogenetics and phylogenomics.</title>
        <authorList>
            <person name="Vandepol N."/>
            <person name="Liber J."/>
            <person name="Desiro A."/>
            <person name="Na H."/>
            <person name="Kennedy M."/>
            <person name="Barry K."/>
            <person name="Grigoriev I.V."/>
            <person name="Miller A.N."/>
            <person name="O'Donnell K."/>
            <person name="Stajich J.E."/>
            <person name="Bonito G."/>
        </authorList>
    </citation>
    <scope>NUCLEOTIDE SEQUENCE</scope>
    <source>
        <strain evidence="14">NVP1</strain>
    </source>
</reference>
<keyword evidence="5 9" id="KW-0067">ATP-binding</keyword>
<dbReference type="GO" id="GO:0005829">
    <property type="term" value="C:cytosol"/>
    <property type="evidence" value="ECO:0007669"/>
    <property type="project" value="TreeGrafter"/>
</dbReference>
<evidence type="ECO:0000259" key="11">
    <source>
        <dbReference type="PROSITE" id="PS51192"/>
    </source>
</evidence>
<dbReference type="PROSITE" id="PS51192">
    <property type="entry name" value="HELICASE_ATP_BIND_1"/>
    <property type="match status" value="1"/>
</dbReference>
<protein>
    <recommendedName>
        <fullName evidence="1">RNA helicase</fullName>
        <ecNumber evidence="1">3.6.4.13</ecNumber>
    </recommendedName>
</protein>
<dbReference type="GO" id="GO:0003723">
    <property type="term" value="F:RNA binding"/>
    <property type="evidence" value="ECO:0007669"/>
    <property type="project" value="UniProtKB-KW"/>
</dbReference>
<keyword evidence="3 9" id="KW-0378">Hydrolase</keyword>
<organism evidence="14 15">
    <name type="scientific">Podila minutissima</name>
    <dbReference type="NCBI Taxonomy" id="64525"/>
    <lineage>
        <taxon>Eukaryota</taxon>
        <taxon>Fungi</taxon>
        <taxon>Fungi incertae sedis</taxon>
        <taxon>Mucoromycota</taxon>
        <taxon>Mortierellomycotina</taxon>
        <taxon>Mortierellomycetes</taxon>
        <taxon>Mortierellales</taxon>
        <taxon>Mortierellaceae</taxon>
        <taxon>Podila</taxon>
    </lineage>
</organism>
<evidence type="ECO:0000256" key="6">
    <source>
        <dbReference type="ARBA" id="ARBA00022884"/>
    </source>
</evidence>
<dbReference type="InterPro" id="IPR014001">
    <property type="entry name" value="Helicase_ATP-bd"/>
</dbReference>
<gene>
    <name evidence="14" type="primary">DDX20</name>
    <name evidence="14" type="ORF">BG006_001644</name>
</gene>
<evidence type="ECO:0000256" key="5">
    <source>
        <dbReference type="ARBA" id="ARBA00022840"/>
    </source>
</evidence>
<dbReference type="CDD" id="cd18787">
    <property type="entry name" value="SF2_C_DEAD"/>
    <property type="match status" value="1"/>
</dbReference>
<dbReference type="Gene3D" id="3.40.50.300">
    <property type="entry name" value="P-loop containing nucleotide triphosphate hydrolases"/>
    <property type="match status" value="2"/>
</dbReference>
<feature type="domain" description="Helicase ATP-binding" evidence="11">
    <location>
        <begin position="49"/>
        <end position="232"/>
    </location>
</feature>
<dbReference type="Pfam" id="PF00270">
    <property type="entry name" value="DEAD"/>
    <property type="match status" value="1"/>
</dbReference>
<dbReference type="PANTHER" id="PTHR47959:SF1">
    <property type="entry name" value="ATP-DEPENDENT RNA HELICASE DBPA"/>
    <property type="match status" value="1"/>
</dbReference>
<evidence type="ECO:0000256" key="3">
    <source>
        <dbReference type="ARBA" id="ARBA00022801"/>
    </source>
</evidence>
<feature type="domain" description="DEAD-box RNA helicase Q" evidence="13">
    <location>
        <begin position="18"/>
        <end position="46"/>
    </location>
</feature>
<dbReference type="SMART" id="SM00490">
    <property type="entry name" value="HELICc"/>
    <property type="match status" value="1"/>
</dbReference>
<accession>A0A9P5VP00</accession>
<keyword evidence="4 9" id="KW-0347">Helicase</keyword>
<evidence type="ECO:0000256" key="10">
    <source>
        <dbReference type="SAM" id="MobiDB-lite"/>
    </source>
</evidence>
<keyword evidence="15" id="KW-1185">Reference proteome</keyword>
<dbReference type="PANTHER" id="PTHR47959">
    <property type="entry name" value="ATP-DEPENDENT RNA HELICASE RHLE-RELATED"/>
    <property type="match status" value="1"/>
</dbReference>
<name>A0A9P5VP00_9FUNG</name>
<dbReference type="Proteomes" id="UP000696485">
    <property type="component" value="Unassembled WGS sequence"/>
</dbReference>
<dbReference type="InterPro" id="IPR027417">
    <property type="entry name" value="P-loop_NTPase"/>
</dbReference>
<sequence>MTTNNRFHSNDVQINEDLDFSSLVSNPALLQGLVQAGYQRPSPIQLKTIPLGRLGLDLIAQAKSGTGKTIVFSVIAIESVLSSKDTSESSSPNQHQRPRAVILAPTREIAVQIQEVIQSVLHNGLERKVLCHSMIGGMPIQQDKANLQNCSIVVGTPGRIRSLISTGHLKPNQIRLLVLDEADKLMEDAFKDDVAKIAQGLGSSKQVMAFSATYDDDLLSQLDQLVKDPVYIMLSNGTPELEAVLQFYKVVIVPEAEKSESMFMRQNQLVQRKFVELDSLLAHVPFYQAIVFINHRGRAGDLVKFLNRQGYPAMHITAGISQQERLDVMAKARKFEIRVLVCSDLIARGIDIDRVNLVVNLDLPKDPETYLHRIGRTGRFGTTGLAVSLVDEVELKTVEILKGEFSITMQELPSDDSEYKELIKKSNSRHHERPLQAKDDQEKYQKLATTASKIDRSIQPVCEVGGSTSKPDQVETQASKKKKSASEPLVRPPTKKRKFVDQQKEPSRHSTTGDNHDTEGYGTAEFAEAEAPNQERPYPINSHSFHPFAFHPSPQPQDVYTSYPMYHQYYPVPYNHLSPVAPSSTPVFFPPDMPLFPPKSHFWEYFK</sequence>
<dbReference type="PROSITE" id="PS51194">
    <property type="entry name" value="HELICASE_CTER"/>
    <property type="match status" value="1"/>
</dbReference>
<dbReference type="PROSITE" id="PS51195">
    <property type="entry name" value="Q_MOTIF"/>
    <property type="match status" value="1"/>
</dbReference>
<evidence type="ECO:0000256" key="1">
    <source>
        <dbReference type="ARBA" id="ARBA00012552"/>
    </source>
</evidence>
<comment type="catalytic activity">
    <reaction evidence="7">
        <text>ATP + H2O = ADP + phosphate + H(+)</text>
        <dbReference type="Rhea" id="RHEA:13065"/>
        <dbReference type="ChEBI" id="CHEBI:15377"/>
        <dbReference type="ChEBI" id="CHEBI:15378"/>
        <dbReference type="ChEBI" id="CHEBI:30616"/>
        <dbReference type="ChEBI" id="CHEBI:43474"/>
        <dbReference type="ChEBI" id="CHEBI:456216"/>
        <dbReference type="EC" id="3.6.4.13"/>
    </reaction>
</comment>
<dbReference type="InterPro" id="IPR011545">
    <property type="entry name" value="DEAD/DEAH_box_helicase_dom"/>
</dbReference>
<comment type="similarity">
    <text evidence="9">Belongs to the DEAD box helicase family.</text>
</comment>
<evidence type="ECO:0000313" key="14">
    <source>
        <dbReference type="EMBL" id="KAF9334723.1"/>
    </source>
</evidence>
<evidence type="ECO:0000256" key="9">
    <source>
        <dbReference type="RuleBase" id="RU000492"/>
    </source>
</evidence>
<dbReference type="Pfam" id="PF00271">
    <property type="entry name" value="Helicase_C"/>
    <property type="match status" value="1"/>
</dbReference>
<feature type="region of interest" description="Disordered" evidence="10">
    <location>
        <begin position="458"/>
        <end position="520"/>
    </location>
</feature>
<dbReference type="SUPFAM" id="SSF52540">
    <property type="entry name" value="P-loop containing nucleoside triphosphate hydrolases"/>
    <property type="match status" value="1"/>
</dbReference>
<dbReference type="InterPro" id="IPR001650">
    <property type="entry name" value="Helicase_C-like"/>
</dbReference>
<dbReference type="AlphaFoldDB" id="A0A9P5VP00"/>
<evidence type="ECO:0000256" key="7">
    <source>
        <dbReference type="ARBA" id="ARBA00047984"/>
    </source>
</evidence>
<dbReference type="InterPro" id="IPR000629">
    <property type="entry name" value="RNA-helicase_DEAD-box_CS"/>
</dbReference>
<feature type="domain" description="Helicase C-terminal" evidence="12">
    <location>
        <begin position="276"/>
        <end position="441"/>
    </location>
</feature>
<keyword evidence="2 9" id="KW-0547">Nucleotide-binding</keyword>
<comment type="caution">
    <text evidence="14">The sequence shown here is derived from an EMBL/GenBank/DDBJ whole genome shotgun (WGS) entry which is preliminary data.</text>
</comment>
<dbReference type="EC" id="3.6.4.13" evidence="1"/>
<dbReference type="GO" id="GO:0003724">
    <property type="term" value="F:RNA helicase activity"/>
    <property type="evidence" value="ECO:0007669"/>
    <property type="project" value="UniProtKB-EC"/>
</dbReference>
<dbReference type="SMART" id="SM00487">
    <property type="entry name" value="DEXDc"/>
    <property type="match status" value="1"/>
</dbReference>
<dbReference type="EMBL" id="JAAAUY010000133">
    <property type="protein sequence ID" value="KAF9334723.1"/>
    <property type="molecule type" value="Genomic_DNA"/>
</dbReference>
<evidence type="ECO:0000256" key="2">
    <source>
        <dbReference type="ARBA" id="ARBA00022741"/>
    </source>
</evidence>
<dbReference type="PROSITE" id="PS00039">
    <property type="entry name" value="DEAD_ATP_HELICASE"/>
    <property type="match status" value="1"/>
</dbReference>
<evidence type="ECO:0000259" key="13">
    <source>
        <dbReference type="PROSITE" id="PS51195"/>
    </source>
</evidence>
<keyword evidence="6" id="KW-0694">RNA-binding</keyword>
<evidence type="ECO:0000256" key="8">
    <source>
        <dbReference type="PROSITE-ProRule" id="PRU00552"/>
    </source>
</evidence>
<dbReference type="GO" id="GO:0005524">
    <property type="term" value="F:ATP binding"/>
    <property type="evidence" value="ECO:0007669"/>
    <property type="project" value="UniProtKB-KW"/>
</dbReference>
<dbReference type="GO" id="GO:0016787">
    <property type="term" value="F:hydrolase activity"/>
    <property type="evidence" value="ECO:0007669"/>
    <property type="project" value="UniProtKB-KW"/>
</dbReference>